<reference evidence="2 3" key="1">
    <citation type="submission" date="2017-01" db="EMBL/GenBank/DDBJ databases">
        <authorList>
            <person name="Mah S.A."/>
            <person name="Swanson W.J."/>
            <person name="Moy G.W."/>
            <person name="Vacquier V.D."/>
        </authorList>
    </citation>
    <scope>NUCLEOTIDE SEQUENCE [LARGE SCALE GENOMIC DNA]</scope>
    <source>
        <strain evidence="2 3">GSMNP</strain>
    </source>
</reference>
<gene>
    <name evidence="2" type="ORF">AYI70_g1734</name>
</gene>
<dbReference type="EMBL" id="LSSN01000384">
    <property type="protein sequence ID" value="OMJ24227.1"/>
    <property type="molecule type" value="Genomic_DNA"/>
</dbReference>
<dbReference type="AlphaFoldDB" id="A0A1R1YBB9"/>
<accession>A0A1R1YBB9</accession>
<protein>
    <submittedName>
        <fullName evidence="2">Uncharacterized protein</fullName>
    </submittedName>
</protein>
<feature type="compositionally biased region" description="Basic residues" evidence="1">
    <location>
        <begin position="388"/>
        <end position="398"/>
    </location>
</feature>
<evidence type="ECO:0000256" key="1">
    <source>
        <dbReference type="SAM" id="MobiDB-lite"/>
    </source>
</evidence>
<name>A0A1R1YBB9_9FUNG</name>
<sequence>MEQVIETQAPASQYQIKVLTKQIQQLLRERESNQEPEDPYVSTMIPVTDLSEVFTDLTKPPGCIHEHIDLQVSQKISPISLERPMLTVTHPAIRAIAESVRFHKDSPSSFKWAIVDYAVSVDHAHRNGDQYEINVSQSFVHQDPGSPLRIQQISQRWLDDIEMSGELHRQGPVDFSLPAPRDTDATPNIRTQEPNTVIIELMDIDSDSDKTGNPESILLEEPANVMKRSLVLSRCARAGDIYRLQRLSLGNSSRKPLLLRDMEPQGHKTAYQHEGTVNGLLFRQHNHTLLYQEIRWHYLLGIAGINRKDMVSLPQDQHPPISDLCAINSKIRTASDPGSPDSSKGPLRASQNATSDSNVEICDLVPRPDVTVNFTATPSSSNNCSSGSKKRKVTALGK</sequence>
<evidence type="ECO:0000313" key="3">
    <source>
        <dbReference type="Proteomes" id="UP000187283"/>
    </source>
</evidence>
<comment type="caution">
    <text evidence="2">The sequence shown here is derived from an EMBL/GenBank/DDBJ whole genome shotgun (WGS) entry which is preliminary data.</text>
</comment>
<feature type="compositionally biased region" description="Low complexity" evidence="1">
    <location>
        <begin position="335"/>
        <end position="346"/>
    </location>
</feature>
<organism evidence="2 3">
    <name type="scientific">Smittium culicis</name>
    <dbReference type="NCBI Taxonomy" id="133412"/>
    <lineage>
        <taxon>Eukaryota</taxon>
        <taxon>Fungi</taxon>
        <taxon>Fungi incertae sedis</taxon>
        <taxon>Zoopagomycota</taxon>
        <taxon>Kickxellomycotina</taxon>
        <taxon>Harpellomycetes</taxon>
        <taxon>Harpellales</taxon>
        <taxon>Legeriomycetaceae</taxon>
        <taxon>Smittium</taxon>
    </lineage>
</organism>
<dbReference type="Proteomes" id="UP000187283">
    <property type="component" value="Unassembled WGS sequence"/>
</dbReference>
<feature type="compositionally biased region" description="Polar residues" evidence="1">
    <location>
        <begin position="349"/>
        <end position="358"/>
    </location>
</feature>
<proteinExistence type="predicted"/>
<evidence type="ECO:0000313" key="2">
    <source>
        <dbReference type="EMBL" id="OMJ24227.1"/>
    </source>
</evidence>
<keyword evidence="3" id="KW-1185">Reference proteome</keyword>
<feature type="region of interest" description="Disordered" evidence="1">
    <location>
        <begin position="170"/>
        <end position="189"/>
    </location>
</feature>
<feature type="region of interest" description="Disordered" evidence="1">
    <location>
        <begin position="332"/>
        <end position="398"/>
    </location>
</feature>